<dbReference type="InterPro" id="IPR000182">
    <property type="entry name" value="GNAT_dom"/>
</dbReference>
<feature type="domain" description="N-acetyltransferase" evidence="1">
    <location>
        <begin position="14"/>
        <end position="177"/>
    </location>
</feature>
<name>A0ABQ6FM78_9CHLR</name>
<dbReference type="SUPFAM" id="SSF55729">
    <property type="entry name" value="Acyl-CoA N-acyltransferases (Nat)"/>
    <property type="match status" value="1"/>
</dbReference>
<organism evidence="2 3">
    <name type="scientific">Dictyobacter halimunensis</name>
    <dbReference type="NCBI Taxonomy" id="3026934"/>
    <lineage>
        <taxon>Bacteria</taxon>
        <taxon>Bacillati</taxon>
        <taxon>Chloroflexota</taxon>
        <taxon>Ktedonobacteria</taxon>
        <taxon>Ktedonobacterales</taxon>
        <taxon>Dictyobacteraceae</taxon>
        <taxon>Dictyobacter</taxon>
    </lineage>
</organism>
<accession>A0ABQ6FM78</accession>
<reference evidence="2 3" key="1">
    <citation type="submission" date="2023-02" db="EMBL/GenBank/DDBJ databases">
        <title>Dictyobacter halimunensis sp. nov., a new member of the class Ktedonobacteria from forest soil in a geothermal area.</title>
        <authorList>
            <person name="Rachmania M.K."/>
            <person name="Ningsih F."/>
            <person name="Sakai Y."/>
            <person name="Yabe S."/>
            <person name="Yokota A."/>
            <person name="Sjamsuridzal W."/>
        </authorList>
    </citation>
    <scope>NUCLEOTIDE SEQUENCE [LARGE SCALE GENOMIC DNA]</scope>
    <source>
        <strain evidence="2 3">S3.2.2.5</strain>
    </source>
</reference>
<dbReference type="PANTHER" id="PTHR43610:SF1">
    <property type="entry name" value="N-ACETYLTRANSFERASE DOMAIN-CONTAINING PROTEIN"/>
    <property type="match status" value="1"/>
</dbReference>
<proteinExistence type="predicted"/>
<evidence type="ECO:0000313" key="2">
    <source>
        <dbReference type="EMBL" id="GLV54792.1"/>
    </source>
</evidence>
<dbReference type="Pfam" id="PF13302">
    <property type="entry name" value="Acetyltransf_3"/>
    <property type="match status" value="1"/>
</dbReference>
<dbReference type="Gene3D" id="3.40.630.30">
    <property type="match status" value="1"/>
</dbReference>
<dbReference type="InterPro" id="IPR016181">
    <property type="entry name" value="Acyl_CoA_acyltransferase"/>
</dbReference>
<gene>
    <name evidence="2" type="ORF">KDH_16390</name>
</gene>
<dbReference type="Proteomes" id="UP001344906">
    <property type="component" value="Unassembled WGS sequence"/>
</dbReference>
<protein>
    <submittedName>
        <fullName evidence="2">N-acetyltransferase</fullName>
    </submittedName>
</protein>
<sequence length="195" mass="22606">MMQIEPVTLTGNVIRLELLQLSHAEDLFEAAQEPETWLYMSFNPSTSLQAMRHWIDEALQLQQSGSVLPFAIIDQRSGRAIGSTRYLAIMPKDYGLEIGWTWIAPSVRRTGVNTECKYLLLRYAFEQAHAIRVQLKTDSRNLRSQRAIERIGGAKEGVLRNHMIMPDGHYRHSVYYSIINTEWKQVKENLEEKMR</sequence>
<keyword evidence="3" id="KW-1185">Reference proteome</keyword>
<comment type="caution">
    <text evidence="2">The sequence shown here is derived from an EMBL/GenBank/DDBJ whole genome shotgun (WGS) entry which is preliminary data.</text>
</comment>
<dbReference type="PROSITE" id="PS51186">
    <property type="entry name" value="GNAT"/>
    <property type="match status" value="1"/>
</dbReference>
<evidence type="ECO:0000313" key="3">
    <source>
        <dbReference type="Proteomes" id="UP001344906"/>
    </source>
</evidence>
<dbReference type="EMBL" id="BSRI01000001">
    <property type="protein sequence ID" value="GLV54792.1"/>
    <property type="molecule type" value="Genomic_DNA"/>
</dbReference>
<dbReference type="RefSeq" id="WP_338248630.1">
    <property type="nucleotide sequence ID" value="NZ_BSRI01000001.1"/>
</dbReference>
<evidence type="ECO:0000259" key="1">
    <source>
        <dbReference type="PROSITE" id="PS51186"/>
    </source>
</evidence>
<dbReference type="PANTHER" id="PTHR43610">
    <property type="entry name" value="BLL6696 PROTEIN"/>
    <property type="match status" value="1"/>
</dbReference>